<organism evidence="2">
    <name type="scientific">Phenylobacterium glaciei</name>
    <dbReference type="NCBI Taxonomy" id="2803784"/>
    <lineage>
        <taxon>Bacteria</taxon>
        <taxon>Pseudomonadati</taxon>
        <taxon>Pseudomonadota</taxon>
        <taxon>Alphaproteobacteria</taxon>
        <taxon>Caulobacterales</taxon>
        <taxon>Caulobacteraceae</taxon>
        <taxon>Phenylobacterium</taxon>
    </lineage>
</organism>
<name>A0A974P1J5_9CAUL</name>
<gene>
    <name evidence="2" type="ORF">JKL49_21855</name>
</gene>
<dbReference type="PANTHER" id="PTHR47485:SF1">
    <property type="entry name" value="THYLAKOID LUMENAL 17.4 KDA PROTEIN, CHLOROPLASTIC"/>
    <property type="match status" value="1"/>
</dbReference>
<dbReference type="SUPFAM" id="SSF141571">
    <property type="entry name" value="Pentapeptide repeat-like"/>
    <property type="match status" value="1"/>
</dbReference>
<dbReference type="Pfam" id="PF00805">
    <property type="entry name" value="Pentapeptide"/>
    <property type="match status" value="1"/>
</dbReference>
<evidence type="ECO:0000256" key="1">
    <source>
        <dbReference type="ARBA" id="ARBA00022737"/>
    </source>
</evidence>
<proteinExistence type="predicted"/>
<dbReference type="PANTHER" id="PTHR47485">
    <property type="entry name" value="THYLAKOID LUMENAL 17.4 KDA PROTEIN, CHLOROPLASTIC"/>
    <property type="match status" value="1"/>
</dbReference>
<keyword evidence="1" id="KW-0677">Repeat</keyword>
<dbReference type="Gene3D" id="2.160.20.80">
    <property type="entry name" value="E3 ubiquitin-protein ligase SopA"/>
    <property type="match status" value="1"/>
</dbReference>
<protein>
    <submittedName>
        <fullName evidence="2">Pentapeptide repeat-containing protein</fullName>
    </submittedName>
</protein>
<evidence type="ECO:0000313" key="2">
    <source>
        <dbReference type="EMBL" id="QQZ49556.1"/>
    </source>
</evidence>
<dbReference type="InterPro" id="IPR001646">
    <property type="entry name" value="5peptide_repeat"/>
</dbReference>
<sequence length="110" mass="11603">MPDGISSRIRADVNTAYATDFSDATLRGAKMNGAKMKSAKFTSALLEAADFTSANLENADFTNAVMSGVQLMGSTTHEAIMDRVVHAPSAEALARRPALLDSWPAIRSGA</sequence>
<accession>A0A974P1J5</accession>
<dbReference type="AlphaFoldDB" id="A0A974P1J5"/>
<dbReference type="EMBL" id="CP068570">
    <property type="protein sequence ID" value="QQZ49556.1"/>
    <property type="molecule type" value="Genomic_DNA"/>
</dbReference>
<reference evidence="2" key="1">
    <citation type="submission" date="2021-01" db="EMBL/GenBank/DDBJ databases">
        <title>Genome sequence of Phenylobacterium sp. 20VBR1 isolated from a valley glaceir, Ny-Alesund, Svalbard.</title>
        <authorList>
            <person name="Thomas F.A."/>
            <person name="Krishnan K.P."/>
            <person name="Sinha R.K."/>
        </authorList>
    </citation>
    <scope>NUCLEOTIDE SEQUENCE</scope>
    <source>
        <strain evidence="2">20VBR1</strain>
    </source>
</reference>